<evidence type="ECO:0000256" key="2">
    <source>
        <dbReference type="ARBA" id="ARBA00022692"/>
    </source>
</evidence>
<dbReference type="Pfam" id="PF00902">
    <property type="entry name" value="TatC"/>
    <property type="match status" value="1"/>
</dbReference>
<keyword evidence="4 5" id="KW-0472">Membrane</keyword>
<dbReference type="EMBL" id="BARS01056097">
    <property type="protein sequence ID" value="GAG51526.1"/>
    <property type="molecule type" value="Genomic_DNA"/>
</dbReference>
<proteinExistence type="predicted"/>
<evidence type="ECO:0000256" key="3">
    <source>
        <dbReference type="ARBA" id="ARBA00022989"/>
    </source>
</evidence>
<feature type="transmembrane region" description="Helical" evidence="5">
    <location>
        <begin position="20"/>
        <end position="40"/>
    </location>
</feature>
<protein>
    <recommendedName>
        <fullName evidence="7">Twin-arginine translocase subunit TatC</fullName>
    </recommendedName>
</protein>
<gene>
    <name evidence="6" type="ORF">S01H1_82705</name>
</gene>
<evidence type="ECO:0000256" key="1">
    <source>
        <dbReference type="ARBA" id="ARBA00004141"/>
    </source>
</evidence>
<dbReference type="AlphaFoldDB" id="X0ZTL7"/>
<keyword evidence="2 5" id="KW-0812">Transmembrane</keyword>
<comment type="caution">
    <text evidence="6">The sequence shown here is derived from an EMBL/GenBank/DDBJ whole genome shotgun (WGS) entry which is preliminary data.</text>
</comment>
<reference evidence="6" key="1">
    <citation type="journal article" date="2014" name="Front. Microbiol.">
        <title>High frequency of phylogenetically diverse reductive dehalogenase-homologous genes in deep subseafloor sedimentary metagenomes.</title>
        <authorList>
            <person name="Kawai M."/>
            <person name="Futagami T."/>
            <person name="Toyoda A."/>
            <person name="Takaki Y."/>
            <person name="Nishi S."/>
            <person name="Hori S."/>
            <person name="Arai W."/>
            <person name="Tsubouchi T."/>
            <person name="Morono Y."/>
            <person name="Uchiyama I."/>
            <person name="Ito T."/>
            <person name="Fujiyama A."/>
            <person name="Inagaki F."/>
            <person name="Takami H."/>
        </authorList>
    </citation>
    <scope>NUCLEOTIDE SEQUENCE</scope>
    <source>
        <strain evidence="6">Expedition CK06-06</strain>
    </source>
</reference>
<evidence type="ECO:0000313" key="6">
    <source>
        <dbReference type="EMBL" id="GAG51526.1"/>
    </source>
</evidence>
<evidence type="ECO:0008006" key="7">
    <source>
        <dbReference type="Google" id="ProtNLM"/>
    </source>
</evidence>
<comment type="subcellular location">
    <subcellularLocation>
        <location evidence="1">Membrane</location>
        <topology evidence="1">Multi-pass membrane protein</topology>
    </subcellularLocation>
</comment>
<name>X0ZTL7_9ZZZZ</name>
<dbReference type="GO" id="GO:0016020">
    <property type="term" value="C:membrane"/>
    <property type="evidence" value="ECO:0007669"/>
    <property type="project" value="UniProtKB-SubCell"/>
</dbReference>
<sequence length="64" mass="7239">MSKTDTSEMGFLDHLEEFRWRIIKSLAAVVIGAIISFIFIDKIMEILVAPTLKIGAQFTLQVLK</sequence>
<accession>X0ZTL7</accession>
<evidence type="ECO:0000256" key="5">
    <source>
        <dbReference type="SAM" id="Phobius"/>
    </source>
</evidence>
<feature type="non-terminal residue" evidence="6">
    <location>
        <position position="64"/>
    </location>
</feature>
<evidence type="ECO:0000256" key="4">
    <source>
        <dbReference type="ARBA" id="ARBA00023136"/>
    </source>
</evidence>
<organism evidence="6">
    <name type="scientific">marine sediment metagenome</name>
    <dbReference type="NCBI Taxonomy" id="412755"/>
    <lineage>
        <taxon>unclassified sequences</taxon>
        <taxon>metagenomes</taxon>
        <taxon>ecological metagenomes</taxon>
    </lineage>
</organism>
<dbReference type="InterPro" id="IPR002033">
    <property type="entry name" value="TatC"/>
</dbReference>
<keyword evidence="3 5" id="KW-1133">Transmembrane helix</keyword>